<dbReference type="KEGG" id="kphy:AOZ06_32265"/>
<dbReference type="RefSeq" id="WP_054292842.1">
    <property type="nucleotide sequence ID" value="NZ_CP012752.1"/>
</dbReference>
<dbReference type="PANTHER" id="PTHR11487">
    <property type="entry name" value="THIOESTERASE"/>
    <property type="match status" value="1"/>
</dbReference>
<keyword evidence="4" id="KW-1185">Reference proteome</keyword>
<dbReference type="GO" id="GO:0008610">
    <property type="term" value="P:lipid biosynthetic process"/>
    <property type="evidence" value="ECO:0007669"/>
    <property type="project" value="TreeGrafter"/>
</dbReference>
<sequence length="230" mass="24925">MTTLVCLPFAGVGASFFHPWSVAASDRLRVVAPQLPGRERRIDEEPYRDVHAAVDGLLHDLLGQLPGGRVALFGHSLGAVLAYELAHRLVNLPGVEVVRLFASGSTEPHTPRPGRATGLDDDEFVDRVRQFAGFSDEALDDEEMRELILPTLRADVQMHESYVPSTELPLPAPVTALRGDSDELVSADQAAGWAKATSKDFTFTELPGGHMYLTTSAPAVVRLIEDATCD</sequence>
<name>A0A0N9I4Y3_9PSEU</name>
<reference evidence="3 4" key="1">
    <citation type="submission" date="2015-07" db="EMBL/GenBank/DDBJ databases">
        <title>Genome sequencing of Kibdelosporangium phytohabitans.</title>
        <authorList>
            <person name="Qin S."/>
            <person name="Xing K."/>
        </authorList>
    </citation>
    <scope>NUCLEOTIDE SEQUENCE [LARGE SCALE GENOMIC DNA]</scope>
    <source>
        <strain evidence="3 4">KLBMP1111</strain>
    </source>
</reference>
<dbReference type="EMBL" id="CP012752">
    <property type="protein sequence ID" value="ALG10940.1"/>
    <property type="molecule type" value="Genomic_DNA"/>
</dbReference>
<evidence type="ECO:0000256" key="1">
    <source>
        <dbReference type="ARBA" id="ARBA00007169"/>
    </source>
</evidence>
<accession>A0A0N9I4Y3</accession>
<evidence type="ECO:0000313" key="3">
    <source>
        <dbReference type="EMBL" id="ALG10940.1"/>
    </source>
</evidence>
<dbReference type="CDD" id="cd00741">
    <property type="entry name" value="Lipase"/>
    <property type="match status" value="1"/>
</dbReference>
<dbReference type="STRING" id="860235.AOZ06_32265"/>
<comment type="similarity">
    <text evidence="1">Belongs to the thioesterase family.</text>
</comment>
<dbReference type="Pfam" id="PF00975">
    <property type="entry name" value="Thioesterase"/>
    <property type="match status" value="1"/>
</dbReference>
<gene>
    <name evidence="3" type="ORF">AOZ06_32265</name>
</gene>
<dbReference type="AlphaFoldDB" id="A0A0N9I4Y3"/>
<dbReference type="OrthoDB" id="4169718at2"/>
<protein>
    <submittedName>
        <fullName evidence="3">Thioesterase</fullName>
    </submittedName>
</protein>
<dbReference type="InterPro" id="IPR029058">
    <property type="entry name" value="AB_hydrolase_fold"/>
</dbReference>
<evidence type="ECO:0000259" key="2">
    <source>
        <dbReference type="Pfam" id="PF00975"/>
    </source>
</evidence>
<dbReference type="PANTHER" id="PTHR11487:SF0">
    <property type="entry name" value="S-ACYL FATTY ACID SYNTHASE THIOESTERASE, MEDIUM CHAIN"/>
    <property type="match status" value="1"/>
</dbReference>
<evidence type="ECO:0000313" key="4">
    <source>
        <dbReference type="Proteomes" id="UP000063699"/>
    </source>
</evidence>
<dbReference type="SUPFAM" id="SSF53474">
    <property type="entry name" value="alpha/beta-Hydrolases"/>
    <property type="match status" value="1"/>
</dbReference>
<organism evidence="3 4">
    <name type="scientific">Kibdelosporangium phytohabitans</name>
    <dbReference type="NCBI Taxonomy" id="860235"/>
    <lineage>
        <taxon>Bacteria</taxon>
        <taxon>Bacillati</taxon>
        <taxon>Actinomycetota</taxon>
        <taxon>Actinomycetes</taxon>
        <taxon>Pseudonocardiales</taxon>
        <taxon>Pseudonocardiaceae</taxon>
        <taxon>Kibdelosporangium</taxon>
    </lineage>
</organism>
<feature type="domain" description="Thioesterase" evidence="2">
    <location>
        <begin position="3"/>
        <end position="227"/>
    </location>
</feature>
<dbReference type="InterPro" id="IPR012223">
    <property type="entry name" value="TEII"/>
</dbReference>
<dbReference type="Proteomes" id="UP000063699">
    <property type="component" value="Chromosome"/>
</dbReference>
<proteinExistence type="inferred from homology"/>
<dbReference type="InterPro" id="IPR001031">
    <property type="entry name" value="Thioesterase"/>
</dbReference>
<dbReference type="Gene3D" id="3.40.50.1820">
    <property type="entry name" value="alpha/beta hydrolase"/>
    <property type="match status" value="1"/>
</dbReference>